<dbReference type="SUPFAM" id="SSF50630">
    <property type="entry name" value="Acid proteases"/>
    <property type="match status" value="1"/>
</dbReference>
<feature type="compositionally biased region" description="Basic residues" evidence="1">
    <location>
        <begin position="184"/>
        <end position="198"/>
    </location>
</feature>
<gene>
    <name evidence="2" type="ORF">CLG94_11180</name>
</gene>
<dbReference type="InterPro" id="IPR021109">
    <property type="entry name" value="Peptidase_aspartic_dom_sf"/>
</dbReference>
<evidence type="ECO:0000313" key="2">
    <source>
        <dbReference type="EMBL" id="PTL35253.1"/>
    </source>
</evidence>
<comment type="caution">
    <text evidence="2">The sequence shown here is derived from an EMBL/GenBank/DDBJ whole genome shotgun (WGS) entry which is preliminary data.</text>
</comment>
<organism evidence="2 3">
    <name type="scientific">Candidatus Methylomirabilis limnetica</name>
    <dbReference type="NCBI Taxonomy" id="2033718"/>
    <lineage>
        <taxon>Bacteria</taxon>
        <taxon>Candidatus Methylomirabilota</taxon>
        <taxon>Candidatus Methylomirabilia</taxon>
        <taxon>Candidatus Methylomirabilales</taxon>
        <taxon>Candidatus Methylomirabilaceae</taxon>
        <taxon>Candidatus Methylomirabilis</taxon>
    </lineage>
</organism>
<dbReference type="Gene3D" id="2.40.70.10">
    <property type="entry name" value="Acid Proteases"/>
    <property type="match status" value="1"/>
</dbReference>
<dbReference type="Pfam" id="PF13975">
    <property type="entry name" value="gag-asp_proteas"/>
    <property type="match status" value="1"/>
</dbReference>
<name>A0A2T4TVW2_9BACT</name>
<protein>
    <recommendedName>
        <fullName evidence="4">Peptidase A2 domain-containing protein</fullName>
    </recommendedName>
</protein>
<evidence type="ECO:0000313" key="3">
    <source>
        <dbReference type="Proteomes" id="UP000241436"/>
    </source>
</evidence>
<reference evidence="2 3" key="1">
    <citation type="submission" date="2017-09" db="EMBL/GenBank/DDBJ databases">
        <title>Bloom of a denitrifying methanotroph, Candidatus Methylomirabilis limnetica, in a deep stratified lake.</title>
        <authorList>
            <person name="Graf J.S."/>
            <person name="Marchant H.K."/>
            <person name="Tienken D."/>
            <person name="Hach P.F."/>
            <person name="Brand A."/>
            <person name="Schubert C.J."/>
            <person name="Kuypers M.M."/>
            <person name="Milucka J."/>
        </authorList>
    </citation>
    <scope>NUCLEOTIDE SEQUENCE [LARGE SCALE GENOMIC DNA]</scope>
    <source>
        <strain evidence="2 3">Zug</strain>
    </source>
</reference>
<dbReference type="AlphaFoldDB" id="A0A2T4TVW2"/>
<keyword evidence="3" id="KW-1185">Reference proteome</keyword>
<proteinExistence type="predicted"/>
<sequence>MSSAVKFLPGLRAFTTKSNGIVRELLNQVHISEAYDPATGQPEPIKRPYIAVWDCGATATVISPKIAQELNLQPSGKENVHSVGAGDQSHEYEANTYLVNIYLPNNVWIVGVRVSDGGIAGADVLLGMDIIAFGDFAITNHNGHTHWTFRTPSNEPIDFVEEINEHNRKHGIHAVPLSQDEKRKQRNRDKKRKKARHR</sequence>
<accession>A0A2T4TVW2</accession>
<feature type="region of interest" description="Disordered" evidence="1">
    <location>
        <begin position="169"/>
        <end position="198"/>
    </location>
</feature>
<reference evidence="3" key="2">
    <citation type="journal article" date="2018" name="Environ. Microbiol.">
        <title>Bloom of a denitrifying methanotroph, 'Candidatus Methylomirabilis limnetica', in a deep stratified lake.</title>
        <authorList>
            <person name="Graf J.S."/>
            <person name="Mayr M.J."/>
            <person name="Marchant H.K."/>
            <person name="Tienken D."/>
            <person name="Hach P.F."/>
            <person name="Brand A."/>
            <person name="Schubert C.J."/>
            <person name="Kuypers M.M."/>
            <person name="Milucka J."/>
        </authorList>
    </citation>
    <scope>NUCLEOTIDE SEQUENCE [LARGE SCALE GENOMIC DNA]</scope>
    <source>
        <strain evidence="3">Zug</strain>
    </source>
</reference>
<evidence type="ECO:0008006" key="4">
    <source>
        <dbReference type="Google" id="ProtNLM"/>
    </source>
</evidence>
<dbReference type="EMBL" id="NVQC01000028">
    <property type="protein sequence ID" value="PTL35253.1"/>
    <property type="molecule type" value="Genomic_DNA"/>
</dbReference>
<dbReference type="Proteomes" id="UP000241436">
    <property type="component" value="Unassembled WGS sequence"/>
</dbReference>
<evidence type="ECO:0000256" key="1">
    <source>
        <dbReference type="SAM" id="MobiDB-lite"/>
    </source>
</evidence>